<feature type="region of interest" description="Disordered" evidence="1">
    <location>
        <begin position="1"/>
        <end position="59"/>
    </location>
</feature>
<accession>A0A8T0AI93</accession>
<organism evidence="2 3">
    <name type="scientific">Silurus meridionalis</name>
    <name type="common">Southern catfish</name>
    <name type="synonym">Silurus soldatovi meridionalis</name>
    <dbReference type="NCBI Taxonomy" id="175797"/>
    <lineage>
        <taxon>Eukaryota</taxon>
        <taxon>Metazoa</taxon>
        <taxon>Chordata</taxon>
        <taxon>Craniata</taxon>
        <taxon>Vertebrata</taxon>
        <taxon>Euteleostomi</taxon>
        <taxon>Actinopterygii</taxon>
        <taxon>Neopterygii</taxon>
        <taxon>Teleostei</taxon>
        <taxon>Ostariophysi</taxon>
        <taxon>Siluriformes</taxon>
        <taxon>Siluridae</taxon>
        <taxon>Silurus</taxon>
    </lineage>
</organism>
<dbReference type="EMBL" id="JABFDY010000022">
    <property type="protein sequence ID" value="KAF7691264.1"/>
    <property type="molecule type" value="Genomic_DNA"/>
</dbReference>
<gene>
    <name evidence="2" type="ORF">HF521_011561</name>
</gene>
<proteinExistence type="predicted"/>
<evidence type="ECO:0000313" key="3">
    <source>
        <dbReference type="Proteomes" id="UP000606274"/>
    </source>
</evidence>
<feature type="compositionally biased region" description="Basic residues" evidence="1">
    <location>
        <begin position="23"/>
        <end position="50"/>
    </location>
</feature>
<comment type="caution">
    <text evidence="2">The sequence shown here is derived from an EMBL/GenBank/DDBJ whole genome shotgun (WGS) entry which is preliminary data.</text>
</comment>
<sequence>MKYNKCSPSESQRQRQWLEGSRRFSRSRKTPKRQQRRKSRREPIRKRLPKQHSSTHVLSAGHRCLTPRLSSSILRVNILSLLCPLSWPMFRHKRLWEPSGTLGRNDSIQLGQLIQLLETDSGFDVTGDLMMD</sequence>
<feature type="compositionally biased region" description="Polar residues" evidence="1">
    <location>
        <begin position="1"/>
        <end position="15"/>
    </location>
</feature>
<dbReference type="AlphaFoldDB" id="A0A8T0AI93"/>
<reference evidence="2" key="1">
    <citation type="submission" date="2020-08" db="EMBL/GenBank/DDBJ databases">
        <title>Chromosome-level assembly of Southern catfish (Silurus meridionalis) provides insights into visual adaptation to the nocturnal and benthic lifestyles.</title>
        <authorList>
            <person name="Zhang Y."/>
            <person name="Wang D."/>
            <person name="Peng Z."/>
        </authorList>
    </citation>
    <scope>NUCLEOTIDE SEQUENCE</scope>
    <source>
        <strain evidence="2">SWU-2019-XX</strain>
        <tissue evidence="2">Muscle</tissue>
    </source>
</reference>
<protein>
    <submittedName>
        <fullName evidence="2">Uncharacterized protein</fullName>
    </submittedName>
</protein>
<dbReference type="Proteomes" id="UP000606274">
    <property type="component" value="Unassembled WGS sequence"/>
</dbReference>
<evidence type="ECO:0000256" key="1">
    <source>
        <dbReference type="SAM" id="MobiDB-lite"/>
    </source>
</evidence>
<evidence type="ECO:0000313" key="2">
    <source>
        <dbReference type="EMBL" id="KAF7691264.1"/>
    </source>
</evidence>
<keyword evidence="3" id="KW-1185">Reference proteome</keyword>
<name>A0A8T0AI93_SILME</name>